<feature type="transmembrane region" description="Helical" evidence="1">
    <location>
        <begin position="58"/>
        <end position="81"/>
    </location>
</feature>
<keyword evidence="1" id="KW-0472">Membrane</keyword>
<comment type="caution">
    <text evidence="2">The sequence shown here is derived from an EMBL/GenBank/DDBJ whole genome shotgun (WGS) entry which is preliminary data.</text>
</comment>
<evidence type="ECO:0000313" key="2">
    <source>
        <dbReference type="EMBL" id="MVB00038.1"/>
    </source>
</evidence>
<evidence type="ECO:0000256" key="1">
    <source>
        <dbReference type="SAM" id="Phobius"/>
    </source>
</evidence>
<proteinExistence type="predicted"/>
<accession>A0A844QL94</accession>
<keyword evidence="1" id="KW-1133">Transmembrane helix</keyword>
<dbReference type="Proteomes" id="UP000463224">
    <property type="component" value="Unassembled WGS sequence"/>
</dbReference>
<keyword evidence="1" id="KW-0812">Transmembrane</keyword>
<dbReference type="EMBL" id="WPHG01000010">
    <property type="protein sequence ID" value="MVB00038.1"/>
    <property type="molecule type" value="Genomic_DNA"/>
</dbReference>
<evidence type="ECO:0008006" key="4">
    <source>
        <dbReference type="Google" id="ProtNLM"/>
    </source>
</evidence>
<sequence length="127" mass="14060">MLKLVKLLLGWLTGGTLDRILSTVDTKISNDTTREAVKADLVAEYLRAQVSVLNGRGWWFPILFLAPAGLWFASVCVYSILWCQSCAFPQEWTIAALPSPLDEWMGAMIGSLFIGKAGAEIISRLRK</sequence>
<evidence type="ECO:0000313" key="3">
    <source>
        <dbReference type="Proteomes" id="UP000463224"/>
    </source>
</evidence>
<dbReference type="AlphaFoldDB" id="A0A844QL94"/>
<reference evidence="2 3" key="1">
    <citation type="submission" date="2019-12" db="EMBL/GenBank/DDBJ databases">
        <title>Nitratireductor arenosus sp. nov., Isolated from sea sand, Jeju island, South Korea.</title>
        <authorList>
            <person name="Kim W."/>
        </authorList>
    </citation>
    <scope>NUCLEOTIDE SEQUENCE [LARGE SCALE GENOMIC DNA]</scope>
    <source>
        <strain evidence="2 3">CAU 1489</strain>
    </source>
</reference>
<gene>
    <name evidence="2" type="ORF">GN330_22565</name>
</gene>
<protein>
    <recommendedName>
        <fullName evidence="4">Holin of 3TMs, for gene-transfer release</fullName>
    </recommendedName>
</protein>
<name>A0A844QL94_9HYPH</name>
<organism evidence="2 3">
    <name type="scientific">Nitratireductor arenosus</name>
    <dbReference type="NCBI Taxonomy" id="2682096"/>
    <lineage>
        <taxon>Bacteria</taxon>
        <taxon>Pseudomonadati</taxon>
        <taxon>Pseudomonadota</taxon>
        <taxon>Alphaproteobacteria</taxon>
        <taxon>Hyphomicrobiales</taxon>
        <taxon>Phyllobacteriaceae</taxon>
        <taxon>Nitratireductor</taxon>
    </lineage>
</organism>
<dbReference type="RefSeq" id="WP_156715853.1">
    <property type="nucleotide sequence ID" value="NZ_WPHG01000010.1"/>
</dbReference>
<keyword evidence="3" id="KW-1185">Reference proteome</keyword>